<dbReference type="SUPFAM" id="SSF56935">
    <property type="entry name" value="Porins"/>
    <property type="match status" value="1"/>
</dbReference>
<sequence>MMQNKKRFTANKLPLAAAITAAVLATPAVAVDFHGYARAGLSTTSDGGEQLCYGSGANAHLVGRLGDECDTYGELSLGDELFNQDGRVFRFDTMLAYQAENQGNDYQSLSGPNEVTGIDFPNQETSTSSSEPWAGGDIALRQAYGSAKGVIGWAPEATLWAGKRYYQRKDVHILDLYYINNSGYGAGLEGVDVGAGKLSFAVTNFDTPSRHSANTDDFYVQNNKIDLRYAFPVASGNLELIGIYGYADLTDDQDEAKDTLAKEVDRDGYFLTAEYSHGLMGGFNKFVVQYAEGSMGHEAYVAHGGGESLNSTWWDGTIEESWRVLDWGVIKLTDKVELGYSALYQQGKTYGNTAENDPHLMSFVLRPEYNWTNFMKTTLELGYDSGYYDGSVWSTDNDKNLKKIVVAQEWSAGPSFWARPTIRLYAGSFFGDRAEDRDDDGNIRVGAQVEAWW</sequence>
<evidence type="ECO:0000256" key="6">
    <source>
        <dbReference type="ARBA" id="ARBA00023065"/>
    </source>
</evidence>
<evidence type="ECO:0000256" key="5">
    <source>
        <dbReference type="ARBA" id="ARBA00022692"/>
    </source>
</evidence>
<evidence type="ECO:0000256" key="7">
    <source>
        <dbReference type="ARBA" id="ARBA00023114"/>
    </source>
</evidence>
<feature type="chain" id="PRO_5045693184" evidence="10">
    <location>
        <begin position="31"/>
        <end position="453"/>
    </location>
</feature>
<evidence type="ECO:0000256" key="1">
    <source>
        <dbReference type="ARBA" id="ARBA00004571"/>
    </source>
</evidence>
<keyword evidence="8" id="KW-0472">Membrane</keyword>
<evidence type="ECO:0000256" key="8">
    <source>
        <dbReference type="ARBA" id="ARBA00023136"/>
    </source>
</evidence>
<comment type="caution">
    <text evidence="11">The sequence shown here is derived from an EMBL/GenBank/DDBJ whole genome shotgun (WGS) entry which is preliminary data.</text>
</comment>
<keyword evidence="7" id="KW-0626">Porin</keyword>
<reference evidence="12" key="1">
    <citation type="journal article" date="2019" name="Int. J. Syst. Evol. Microbiol.">
        <title>The Global Catalogue of Microorganisms (GCM) 10K type strain sequencing project: providing services to taxonomists for standard genome sequencing and annotation.</title>
        <authorList>
            <consortium name="The Broad Institute Genomics Platform"/>
            <consortium name="The Broad Institute Genome Sequencing Center for Infectious Disease"/>
            <person name="Wu L."/>
            <person name="Ma J."/>
        </authorList>
    </citation>
    <scope>NUCLEOTIDE SEQUENCE [LARGE SCALE GENOMIC DNA]</scope>
    <source>
        <strain evidence="12">CCUG 60559</strain>
    </source>
</reference>
<keyword evidence="10" id="KW-0732">Signal</keyword>
<dbReference type="PANTHER" id="PTHR38762:SF1">
    <property type="entry name" value="CRYPTIC OUTER MEMBRANE PORIN BGLH-RELATED"/>
    <property type="match status" value="1"/>
</dbReference>
<dbReference type="InterPro" id="IPR050286">
    <property type="entry name" value="G_neg_Bact_CarbUptk_Porin"/>
</dbReference>
<name>A0ABW2IRG6_9GAMM</name>
<evidence type="ECO:0000313" key="11">
    <source>
        <dbReference type="EMBL" id="MFC7293677.1"/>
    </source>
</evidence>
<evidence type="ECO:0000256" key="2">
    <source>
        <dbReference type="ARBA" id="ARBA00007055"/>
    </source>
</evidence>
<evidence type="ECO:0000256" key="9">
    <source>
        <dbReference type="ARBA" id="ARBA00023237"/>
    </source>
</evidence>
<comment type="subcellular location">
    <subcellularLocation>
        <location evidence="1">Cell outer membrane</location>
        <topology evidence="1">Multi-pass membrane protein</topology>
    </subcellularLocation>
</comment>
<dbReference type="InterPro" id="IPR036998">
    <property type="entry name" value="Porin_LamB_sf"/>
</dbReference>
<accession>A0ABW2IRG6</accession>
<evidence type="ECO:0000256" key="10">
    <source>
        <dbReference type="SAM" id="SignalP"/>
    </source>
</evidence>
<keyword evidence="9" id="KW-0998">Cell outer membrane</keyword>
<organism evidence="11 12">
    <name type="scientific">Marinobacter aromaticivorans</name>
    <dbReference type="NCBI Taxonomy" id="1494078"/>
    <lineage>
        <taxon>Bacteria</taxon>
        <taxon>Pseudomonadati</taxon>
        <taxon>Pseudomonadota</taxon>
        <taxon>Gammaproteobacteria</taxon>
        <taxon>Pseudomonadales</taxon>
        <taxon>Marinobacteraceae</taxon>
        <taxon>Marinobacter</taxon>
    </lineage>
</organism>
<dbReference type="Pfam" id="PF02264">
    <property type="entry name" value="LamB"/>
    <property type="match status" value="1"/>
</dbReference>
<dbReference type="RefSeq" id="WP_227520879.1">
    <property type="nucleotide sequence ID" value="NZ_JBHTBD010000001.1"/>
</dbReference>
<dbReference type="Gene3D" id="2.40.170.10">
    <property type="entry name" value="Porin, LamB type"/>
    <property type="match status" value="1"/>
</dbReference>
<keyword evidence="5" id="KW-0812">Transmembrane</keyword>
<comment type="similarity">
    <text evidence="2">Belongs to the porin LamB (TC 1.B.3) family.</text>
</comment>
<dbReference type="PANTHER" id="PTHR38762">
    <property type="entry name" value="CRYPTIC OUTER MEMBRANE PORIN BGLH-RELATED"/>
    <property type="match status" value="1"/>
</dbReference>
<dbReference type="EMBL" id="JBHTBD010000001">
    <property type="protein sequence ID" value="MFC7293677.1"/>
    <property type="molecule type" value="Genomic_DNA"/>
</dbReference>
<evidence type="ECO:0000256" key="4">
    <source>
        <dbReference type="ARBA" id="ARBA00022452"/>
    </source>
</evidence>
<protein>
    <submittedName>
        <fullName evidence="11">Maltoporin LamB</fullName>
    </submittedName>
</protein>
<proteinExistence type="inferred from homology"/>
<keyword evidence="4" id="KW-1134">Transmembrane beta strand</keyword>
<evidence type="ECO:0000313" key="12">
    <source>
        <dbReference type="Proteomes" id="UP001596506"/>
    </source>
</evidence>
<keyword evidence="3" id="KW-0813">Transport</keyword>
<dbReference type="InterPro" id="IPR003192">
    <property type="entry name" value="Porin_LamB"/>
</dbReference>
<keyword evidence="6" id="KW-0406">Ion transport</keyword>
<dbReference type="NCBIfam" id="NF006860">
    <property type="entry name" value="PRK09360.1"/>
    <property type="match status" value="1"/>
</dbReference>
<feature type="signal peptide" evidence="10">
    <location>
        <begin position="1"/>
        <end position="30"/>
    </location>
</feature>
<keyword evidence="12" id="KW-1185">Reference proteome</keyword>
<evidence type="ECO:0000256" key="3">
    <source>
        <dbReference type="ARBA" id="ARBA00022448"/>
    </source>
</evidence>
<dbReference type="Proteomes" id="UP001596506">
    <property type="component" value="Unassembled WGS sequence"/>
</dbReference>
<gene>
    <name evidence="11" type="primary">lamB</name>
    <name evidence="11" type="ORF">ACFQQA_02960</name>
</gene>